<dbReference type="PANTHER" id="PTHR13109:SF7">
    <property type="entry name" value="NEUROCHONDRIN"/>
    <property type="match status" value="1"/>
</dbReference>
<sequence>MGEDSTHISSETESRTISNDDSAQVDKVLSVLKVKNDTSRFVGLALLRSLLDSNEELRNDPDTISRCWQAIPESFLKRLLLSRQIDKRNEGEAQSMIQLAIAIIRNFAALLPASETSSAKWTTLCSPLMESLPYVEEDSQKQAVQGLLHIVETNEGASAFLHSDPAEPLLNILLQHDSGLQLLRQFAQAIRAQDINTEKEISLLVRVVKVIGPSEEFDRSGERLDCISAVVSLMPERVSNSDPDWALPAIALIQRTMTKHPTRQARKACTMLSALLIREASLDGNLLELLFKPTKQDGVDTSHFSYIFINLVLIEIRSSMPSLLESIEAQSYAATSALLSSGYTVVGAFIEFLVQQLRDDMDIDASWSLPAPDQLLKLRKDISETMSLTMEYFRDRYDATQTTPQDIDLGPPEKKLLKSSVPVPAFKDDAVIVSGLRTLAQWLRDDDNDKLRDEATVILDILLYLYVESSDSSRYNLKPTVLMALEPLTESEESVKAIQDNNGWDILSTDLKAILETNDVSLSERPTIAKPIVRVLLAVVESPLNPQSKASQLLFVSFFAGLKAGYVVTRPSRTDMYAIDDWVSTCQLVIALLVKAPTRLIKEHREHVERIKRVVESALKAIGKAATGEADGLEIREGLEDCLDGIRSVGV</sequence>
<accession>A0A6G1GJY2</accession>
<dbReference type="PANTHER" id="PTHR13109">
    <property type="entry name" value="NEUROCHONDRIN"/>
    <property type="match status" value="1"/>
</dbReference>
<reference evidence="1" key="1">
    <citation type="journal article" date="2020" name="Stud. Mycol.">
        <title>101 Dothideomycetes genomes: a test case for predicting lifestyles and emergence of pathogens.</title>
        <authorList>
            <person name="Haridas S."/>
            <person name="Albert R."/>
            <person name="Binder M."/>
            <person name="Bloem J."/>
            <person name="Labutti K."/>
            <person name="Salamov A."/>
            <person name="Andreopoulos B."/>
            <person name="Baker S."/>
            <person name="Barry K."/>
            <person name="Bills G."/>
            <person name="Bluhm B."/>
            <person name="Cannon C."/>
            <person name="Castanera R."/>
            <person name="Culley D."/>
            <person name="Daum C."/>
            <person name="Ezra D."/>
            <person name="Gonzalez J."/>
            <person name="Henrissat B."/>
            <person name="Kuo A."/>
            <person name="Liang C."/>
            <person name="Lipzen A."/>
            <person name="Lutzoni F."/>
            <person name="Magnuson J."/>
            <person name="Mondo S."/>
            <person name="Nolan M."/>
            <person name="Ohm R."/>
            <person name="Pangilinan J."/>
            <person name="Park H.-J."/>
            <person name="Ramirez L."/>
            <person name="Alfaro M."/>
            <person name="Sun H."/>
            <person name="Tritt A."/>
            <person name="Yoshinaga Y."/>
            <person name="Zwiers L.-H."/>
            <person name="Turgeon B."/>
            <person name="Goodwin S."/>
            <person name="Spatafora J."/>
            <person name="Crous P."/>
            <person name="Grigoriev I."/>
        </authorList>
    </citation>
    <scope>NUCLEOTIDE SEQUENCE</scope>
    <source>
        <strain evidence="1">CBS 113979</strain>
    </source>
</reference>
<gene>
    <name evidence="1" type="ORF">K402DRAFT_250730</name>
</gene>
<dbReference type="OrthoDB" id="8962942at2759"/>
<dbReference type="AlphaFoldDB" id="A0A6G1GJY2"/>
<dbReference type="Pfam" id="PF05536">
    <property type="entry name" value="Neurochondrin"/>
    <property type="match status" value="1"/>
</dbReference>
<dbReference type="InterPro" id="IPR016024">
    <property type="entry name" value="ARM-type_fold"/>
</dbReference>
<keyword evidence="2" id="KW-1185">Reference proteome</keyword>
<dbReference type="EMBL" id="ML977207">
    <property type="protein sequence ID" value="KAF1981124.1"/>
    <property type="molecule type" value="Genomic_DNA"/>
</dbReference>
<evidence type="ECO:0000313" key="2">
    <source>
        <dbReference type="Proteomes" id="UP000800041"/>
    </source>
</evidence>
<evidence type="ECO:0000313" key="1">
    <source>
        <dbReference type="EMBL" id="KAF1981124.1"/>
    </source>
</evidence>
<proteinExistence type="predicted"/>
<protein>
    <submittedName>
        <fullName evidence="1">DUF1941-domain-containing protein</fullName>
    </submittedName>
</protein>
<organism evidence="1 2">
    <name type="scientific">Aulographum hederae CBS 113979</name>
    <dbReference type="NCBI Taxonomy" id="1176131"/>
    <lineage>
        <taxon>Eukaryota</taxon>
        <taxon>Fungi</taxon>
        <taxon>Dikarya</taxon>
        <taxon>Ascomycota</taxon>
        <taxon>Pezizomycotina</taxon>
        <taxon>Dothideomycetes</taxon>
        <taxon>Pleosporomycetidae</taxon>
        <taxon>Aulographales</taxon>
        <taxon>Aulographaceae</taxon>
    </lineage>
</organism>
<name>A0A6G1GJY2_9PEZI</name>
<dbReference type="Proteomes" id="UP000800041">
    <property type="component" value="Unassembled WGS sequence"/>
</dbReference>
<dbReference type="InterPro" id="IPR008709">
    <property type="entry name" value="Neurochondrin"/>
</dbReference>
<dbReference type="SUPFAM" id="SSF48371">
    <property type="entry name" value="ARM repeat"/>
    <property type="match status" value="1"/>
</dbReference>